<dbReference type="OrthoDB" id="193499at2759"/>
<protein>
    <recommendedName>
        <fullName evidence="4">Peptidyl-prolyl cis-trans isomerase</fullName>
        <shortName evidence="4">PPIase</shortName>
        <ecNumber evidence="4">5.2.1.8</ecNumber>
    </recommendedName>
</protein>
<dbReference type="EC" id="5.2.1.8" evidence="4"/>
<dbReference type="PRINTS" id="PR00153">
    <property type="entry name" value="CSAPPISMRASE"/>
</dbReference>
<dbReference type="OMA" id="TAPKTCE"/>
<evidence type="ECO:0000313" key="7">
    <source>
        <dbReference type="Proteomes" id="UP000006671"/>
    </source>
</evidence>
<sequence length="174" mass="18895">MSRPIVFMEFNVANKKVGRVEIELFSDIVPKTAENFRALCTGEKGQKGGKALHYKNCKVHRIEPGFCIQSGDILKGNGTGGKSIYDSGKLEDENFTVKHSGPGIVSMANSGPNTASSQFFFTMSDEALPQLDGKHVAFGKVISGYDVLKSLEQYGNRLGNVDKKVVICDCGQVQ</sequence>
<dbReference type="InterPro" id="IPR024936">
    <property type="entry name" value="Cyclophilin-type_PPIase"/>
</dbReference>
<dbReference type="Gene3D" id="2.40.100.10">
    <property type="entry name" value="Cyclophilin-like"/>
    <property type="match status" value="1"/>
</dbReference>
<evidence type="ECO:0000256" key="1">
    <source>
        <dbReference type="ARBA" id="ARBA00000971"/>
    </source>
</evidence>
<dbReference type="PROSITE" id="PS50072">
    <property type="entry name" value="CSA_PPIASE_2"/>
    <property type="match status" value="1"/>
</dbReference>
<dbReference type="eggNOG" id="KOG0865">
    <property type="taxonomic scope" value="Eukaryota"/>
</dbReference>
<dbReference type="FunFam" id="2.40.100.10:FF:000025">
    <property type="entry name" value="Peptidyl-prolyl cis-trans isomerase CYP19-2"/>
    <property type="match status" value="1"/>
</dbReference>
<organism evidence="7">
    <name type="scientific">Naegleria gruberi</name>
    <name type="common">Amoeba</name>
    <dbReference type="NCBI Taxonomy" id="5762"/>
    <lineage>
        <taxon>Eukaryota</taxon>
        <taxon>Discoba</taxon>
        <taxon>Heterolobosea</taxon>
        <taxon>Tetramitia</taxon>
        <taxon>Eutetramitia</taxon>
        <taxon>Vahlkampfiidae</taxon>
        <taxon>Naegleria</taxon>
    </lineage>
</organism>
<proteinExistence type="inferred from homology"/>
<accession>D2VLW9</accession>
<dbReference type="GO" id="GO:0016018">
    <property type="term" value="F:cyclosporin A binding"/>
    <property type="evidence" value="ECO:0007669"/>
    <property type="project" value="TreeGrafter"/>
</dbReference>
<evidence type="ECO:0000256" key="4">
    <source>
        <dbReference type="RuleBase" id="RU363019"/>
    </source>
</evidence>
<dbReference type="GO" id="GO:0005737">
    <property type="term" value="C:cytoplasm"/>
    <property type="evidence" value="ECO:0007669"/>
    <property type="project" value="TreeGrafter"/>
</dbReference>
<dbReference type="PANTHER" id="PTHR11071">
    <property type="entry name" value="PEPTIDYL-PROLYL CIS-TRANS ISOMERASE"/>
    <property type="match status" value="1"/>
</dbReference>
<keyword evidence="3 4" id="KW-0413">Isomerase</keyword>
<dbReference type="GO" id="GO:0003755">
    <property type="term" value="F:peptidyl-prolyl cis-trans isomerase activity"/>
    <property type="evidence" value="ECO:0007669"/>
    <property type="project" value="UniProtKB-UniRule"/>
</dbReference>
<dbReference type="SUPFAM" id="SSF50891">
    <property type="entry name" value="Cyclophilin-like"/>
    <property type="match status" value="1"/>
</dbReference>
<dbReference type="InParanoid" id="D2VLW9"/>
<dbReference type="GO" id="GO:0006457">
    <property type="term" value="P:protein folding"/>
    <property type="evidence" value="ECO:0007669"/>
    <property type="project" value="TreeGrafter"/>
</dbReference>
<dbReference type="EMBL" id="GG738881">
    <property type="protein sequence ID" value="EFC42127.1"/>
    <property type="molecule type" value="Genomic_DNA"/>
</dbReference>
<dbReference type="VEuPathDB" id="AmoebaDB:NAEGRDRAFT_44659"/>
<comment type="function">
    <text evidence="4">PPIases accelerate the folding of proteins. It catalyzes the cis-trans isomerization of proline imidic peptide bonds in oligopeptides.</text>
</comment>
<dbReference type="Pfam" id="PF00160">
    <property type="entry name" value="Pro_isomerase"/>
    <property type="match status" value="1"/>
</dbReference>
<evidence type="ECO:0000256" key="2">
    <source>
        <dbReference type="ARBA" id="ARBA00023110"/>
    </source>
</evidence>
<dbReference type="AlphaFoldDB" id="D2VLW9"/>
<keyword evidence="2 4" id="KW-0697">Rotamase</keyword>
<dbReference type="STRING" id="5762.D2VLW9"/>
<name>D2VLW9_NAEGR</name>
<dbReference type="InterPro" id="IPR029000">
    <property type="entry name" value="Cyclophilin-like_dom_sf"/>
</dbReference>
<dbReference type="PANTHER" id="PTHR11071:SF561">
    <property type="entry name" value="PEPTIDYL-PROLYL CIS-TRANS ISOMERASE D-RELATED"/>
    <property type="match status" value="1"/>
</dbReference>
<dbReference type="PIRSF" id="PIRSF001467">
    <property type="entry name" value="Peptidylpro_ismrse"/>
    <property type="match status" value="1"/>
</dbReference>
<gene>
    <name evidence="6" type="ORF">NAEGRDRAFT_44659</name>
</gene>
<feature type="domain" description="PPIase cyclophilin-type" evidence="5">
    <location>
        <begin position="7"/>
        <end position="172"/>
    </location>
</feature>
<evidence type="ECO:0000259" key="5">
    <source>
        <dbReference type="PROSITE" id="PS50072"/>
    </source>
</evidence>
<comment type="catalytic activity">
    <reaction evidence="1 4">
        <text>[protein]-peptidylproline (omega=180) = [protein]-peptidylproline (omega=0)</text>
        <dbReference type="Rhea" id="RHEA:16237"/>
        <dbReference type="Rhea" id="RHEA-COMP:10747"/>
        <dbReference type="Rhea" id="RHEA-COMP:10748"/>
        <dbReference type="ChEBI" id="CHEBI:83833"/>
        <dbReference type="ChEBI" id="CHEBI:83834"/>
        <dbReference type="EC" id="5.2.1.8"/>
    </reaction>
</comment>
<dbReference type="GeneID" id="8855720"/>
<comment type="similarity">
    <text evidence="4">Belongs to the cyclophilin-type PPIase family.</text>
</comment>
<keyword evidence="7" id="KW-1185">Reference proteome</keyword>
<dbReference type="InterPro" id="IPR002130">
    <property type="entry name" value="Cyclophilin-type_PPIase_dom"/>
</dbReference>
<evidence type="ECO:0000256" key="3">
    <source>
        <dbReference type="ARBA" id="ARBA00023235"/>
    </source>
</evidence>
<reference evidence="6 7" key="1">
    <citation type="journal article" date="2010" name="Cell">
        <title>The genome of Naegleria gruberi illuminates early eukaryotic versatility.</title>
        <authorList>
            <person name="Fritz-Laylin L.K."/>
            <person name="Prochnik S.E."/>
            <person name="Ginger M.L."/>
            <person name="Dacks J.B."/>
            <person name="Carpenter M.L."/>
            <person name="Field M.C."/>
            <person name="Kuo A."/>
            <person name="Paredez A."/>
            <person name="Chapman J."/>
            <person name="Pham J."/>
            <person name="Shu S."/>
            <person name="Neupane R."/>
            <person name="Cipriano M."/>
            <person name="Mancuso J."/>
            <person name="Tu H."/>
            <person name="Salamov A."/>
            <person name="Lindquist E."/>
            <person name="Shapiro H."/>
            <person name="Lucas S."/>
            <person name="Grigoriev I.V."/>
            <person name="Cande W.Z."/>
            <person name="Fulton C."/>
            <person name="Rokhsar D.S."/>
            <person name="Dawson S.C."/>
        </authorList>
    </citation>
    <scope>NUCLEOTIDE SEQUENCE [LARGE SCALE GENOMIC DNA]</scope>
    <source>
        <strain evidence="6 7">NEG-M</strain>
    </source>
</reference>
<dbReference type="Proteomes" id="UP000006671">
    <property type="component" value="Unassembled WGS sequence"/>
</dbReference>
<dbReference type="RefSeq" id="XP_002674871.1">
    <property type="nucleotide sequence ID" value="XM_002674825.1"/>
</dbReference>
<evidence type="ECO:0000313" key="6">
    <source>
        <dbReference type="EMBL" id="EFC42127.1"/>
    </source>
</evidence>
<dbReference type="KEGG" id="ngr:NAEGRDRAFT_44659"/>